<feature type="domain" description="Uracil-DNA glycosylase-like" evidence="10">
    <location>
        <begin position="55"/>
        <end position="227"/>
    </location>
</feature>
<keyword evidence="6" id="KW-0411">Iron-sulfur</keyword>
<evidence type="ECO:0000313" key="11">
    <source>
        <dbReference type="EMBL" id="AFL87658.1"/>
    </source>
</evidence>
<evidence type="ECO:0000256" key="3">
    <source>
        <dbReference type="ARBA" id="ARBA00022763"/>
    </source>
</evidence>
<dbReference type="GO" id="GO:0004844">
    <property type="term" value="F:uracil DNA N-glycosylase activity"/>
    <property type="evidence" value="ECO:0007669"/>
    <property type="project" value="InterPro"/>
</dbReference>
<dbReference type="eggNOG" id="COG1573">
    <property type="taxonomic scope" value="Bacteria"/>
</dbReference>
<dbReference type="OrthoDB" id="5290748at2"/>
<evidence type="ECO:0000256" key="8">
    <source>
        <dbReference type="ARBA" id="ARBA00023779"/>
    </source>
</evidence>
<dbReference type="InterPro" id="IPR036895">
    <property type="entry name" value="Uracil-DNA_glycosylase-like_sf"/>
</dbReference>
<dbReference type="RefSeq" id="WP_014785227.1">
    <property type="nucleotide sequence ID" value="NC_018014.1"/>
</dbReference>
<dbReference type="SUPFAM" id="SSF52141">
    <property type="entry name" value="Uracil-DNA glycosylase-like"/>
    <property type="match status" value="1"/>
</dbReference>
<comment type="similarity">
    <text evidence="8">Belongs to the uracil-DNA glycosylase (UDG) superfamily. Type 5 (UDGb) family.</text>
</comment>
<evidence type="ECO:0000256" key="5">
    <source>
        <dbReference type="ARBA" id="ARBA00023004"/>
    </source>
</evidence>
<dbReference type="PANTHER" id="PTHR33693:SF3">
    <property type="entry name" value="TYPE-5 URACIL-DNA GLYCOSYLASE"/>
    <property type="match status" value="1"/>
</dbReference>
<keyword evidence="7" id="KW-0234">DNA repair</keyword>
<dbReference type="InterPro" id="IPR005122">
    <property type="entry name" value="Uracil-DNA_glycosylase-like"/>
</dbReference>
<accession>I3ZEJ0</accession>
<dbReference type="SMART" id="SM00987">
    <property type="entry name" value="UreE_C"/>
    <property type="match status" value="1"/>
</dbReference>
<evidence type="ECO:0000256" key="7">
    <source>
        <dbReference type="ARBA" id="ARBA00023204"/>
    </source>
</evidence>
<name>I3ZEJ0_TERRK</name>
<keyword evidence="3" id="KW-0227">DNA damage</keyword>
<dbReference type="HOGENOM" id="CLU_083279_0_0_0"/>
<keyword evidence="12" id="KW-1185">Reference proteome</keyword>
<keyword evidence="1" id="KW-0004">4Fe-4S</keyword>
<keyword evidence="5" id="KW-0408">Iron</keyword>
<protein>
    <recommendedName>
        <fullName evidence="9">Type-5 uracil-DNA glycosylase</fullName>
    </recommendedName>
</protein>
<dbReference type="SMART" id="SM00986">
    <property type="entry name" value="UDG"/>
    <property type="match status" value="1"/>
</dbReference>
<evidence type="ECO:0000256" key="4">
    <source>
        <dbReference type="ARBA" id="ARBA00022801"/>
    </source>
</evidence>
<dbReference type="Pfam" id="PF03167">
    <property type="entry name" value="UDG"/>
    <property type="match status" value="1"/>
</dbReference>
<dbReference type="PATRIC" id="fig|926566.3.peg.1331"/>
<dbReference type="GO" id="GO:0033958">
    <property type="term" value="F:DNA-deoxyinosine glycosylase activity"/>
    <property type="evidence" value="ECO:0007669"/>
    <property type="project" value="InterPro"/>
</dbReference>
<evidence type="ECO:0000256" key="9">
    <source>
        <dbReference type="ARBA" id="ARBA00023887"/>
    </source>
</evidence>
<keyword evidence="2" id="KW-0479">Metal-binding</keyword>
<dbReference type="GO" id="GO:0006284">
    <property type="term" value="P:base-excision repair"/>
    <property type="evidence" value="ECO:0007669"/>
    <property type="project" value="InterPro"/>
</dbReference>
<evidence type="ECO:0000313" key="12">
    <source>
        <dbReference type="Proteomes" id="UP000006056"/>
    </source>
</evidence>
<sequence length="237" mass="26099">MPSARKTHTATELANVSANIVACTRCPRLREYCTALGETKRRAYLDWDYWTLPVPGFGDINARVLIVGLAPGAHGANRTGRPFTGDGAGYFMYPVLYETGFSNQPDATDRDDGLKLRYARIASICRCAPPGDKPTPQEIRNCAPHLAAEIAALPRLRVVVALGRIAFDGYLNFLIAQGIIDSRRHYAFTHGAEHRLPNGMVLLASYHPSLRNTNTGRLNKAMFTKIFVRARELAGLS</sequence>
<evidence type="ECO:0000256" key="1">
    <source>
        <dbReference type="ARBA" id="ARBA00022485"/>
    </source>
</evidence>
<dbReference type="CDD" id="cd10031">
    <property type="entry name" value="UDG-F5_TTUDGB_like"/>
    <property type="match status" value="1"/>
</dbReference>
<dbReference type="EMBL" id="CP003379">
    <property type="protein sequence ID" value="AFL87658.1"/>
    <property type="molecule type" value="Genomic_DNA"/>
</dbReference>
<organism evidence="11 12">
    <name type="scientific">Terriglobus roseus (strain DSM 18391 / NRRL B-41598 / KBS 63)</name>
    <dbReference type="NCBI Taxonomy" id="926566"/>
    <lineage>
        <taxon>Bacteria</taxon>
        <taxon>Pseudomonadati</taxon>
        <taxon>Acidobacteriota</taxon>
        <taxon>Terriglobia</taxon>
        <taxon>Terriglobales</taxon>
        <taxon>Acidobacteriaceae</taxon>
        <taxon>Terriglobus</taxon>
    </lineage>
</organism>
<dbReference type="STRING" id="926566.Terro_1349"/>
<dbReference type="Gene3D" id="3.40.470.10">
    <property type="entry name" value="Uracil-DNA glycosylase-like domain"/>
    <property type="match status" value="1"/>
</dbReference>
<proteinExistence type="inferred from homology"/>
<dbReference type="AlphaFoldDB" id="I3ZEJ0"/>
<dbReference type="InterPro" id="IPR051536">
    <property type="entry name" value="UDG_Type-4/5"/>
</dbReference>
<gene>
    <name evidence="11" type="ordered locus">Terro_1349</name>
</gene>
<keyword evidence="4" id="KW-0378">Hydrolase</keyword>
<dbReference type="InterPro" id="IPR044147">
    <property type="entry name" value="UdgB-like"/>
</dbReference>
<dbReference type="GO" id="GO:0051539">
    <property type="term" value="F:4 iron, 4 sulfur cluster binding"/>
    <property type="evidence" value="ECO:0007669"/>
    <property type="project" value="UniProtKB-KW"/>
</dbReference>
<evidence type="ECO:0000259" key="10">
    <source>
        <dbReference type="SMART" id="SM00986"/>
    </source>
</evidence>
<reference evidence="11 12" key="1">
    <citation type="submission" date="2012-06" db="EMBL/GenBank/DDBJ databases">
        <title>Complete genome of Terriglobus roseus DSM 18391.</title>
        <authorList>
            <consortium name="US DOE Joint Genome Institute (JGI-PGF)"/>
            <person name="Lucas S."/>
            <person name="Copeland A."/>
            <person name="Lapidus A."/>
            <person name="Glavina del Rio T."/>
            <person name="Dalin E."/>
            <person name="Tice H."/>
            <person name="Bruce D."/>
            <person name="Goodwin L."/>
            <person name="Pitluck S."/>
            <person name="Peters L."/>
            <person name="Mikhailova N."/>
            <person name="Munk A.C.C."/>
            <person name="Kyrpides N."/>
            <person name="Mavromatis K."/>
            <person name="Ivanova N."/>
            <person name="Brettin T."/>
            <person name="Detter J.C."/>
            <person name="Han C."/>
            <person name="Larimer F."/>
            <person name="Land M."/>
            <person name="Hauser L."/>
            <person name="Markowitz V."/>
            <person name="Cheng J.-F."/>
            <person name="Hugenholtz P."/>
            <person name="Woyke T."/>
            <person name="Wu D."/>
            <person name="Brambilla E."/>
            <person name="Klenk H.-P."/>
            <person name="Eisen J.A."/>
        </authorList>
    </citation>
    <scope>NUCLEOTIDE SEQUENCE [LARGE SCALE GENOMIC DNA]</scope>
    <source>
        <strain evidence="12">DSM 18391 / NRRL B-41598 / KBS 63</strain>
    </source>
</reference>
<dbReference type="PANTHER" id="PTHR33693">
    <property type="entry name" value="TYPE-5 URACIL-DNA GLYCOSYLASE"/>
    <property type="match status" value="1"/>
</dbReference>
<evidence type="ECO:0000256" key="2">
    <source>
        <dbReference type="ARBA" id="ARBA00022723"/>
    </source>
</evidence>
<evidence type="ECO:0000256" key="6">
    <source>
        <dbReference type="ARBA" id="ARBA00023014"/>
    </source>
</evidence>
<dbReference type="Proteomes" id="UP000006056">
    <property type="component" value="Chromosome"/>
</dbReference>
<dbReference type="KEGG" id="trs:Terro_1349"/>
<dbReference type="GO" id="GO:0046872">
    <property type="term" value="F:metal ion binding"/>
    <property type="evidence" value="ECO:0007669"/>
    <property type="project" value="UniProtKB-KW"/>
</dbReference>